<dbReference type="Pfam" id="PF02581">
    <property type="entry name" value="TMP-TENI"/>
    <property type="match status" value="1"/>
</dbReference>
<dbReference type="InterPro" id="IPR013785">
    <property type="entry name" value="Aldolase_TIM"/>
</dbReference>
<sequence>MESVLPASIFVTDPNRTPDPVSIARQLPQGSGILYRHFGKNDRFTIGEELKIIARKNRLKLIISHDPKLADFIQPDGVHWPKKYIRHFLQHKRFYKLNTCSAHSFRQISNAGKLNFDACFVSAVFPSRSPSAPNAMGPAKLRFLCQESQIPIYGLGGLNPKNAHAIIQHAGYAGVDGFT</sequence>
<dbReference type="Gene3D" id="3.20.20.70">
    <property type="entry name" value="Aldolase class I"/>
    <property type="match status" value="1"/>
</dbReference>
<accession>C6XKB5</accession>
<dbReference type="STRING" id="582402.Hbal_0011"/>
<dbReference type="SUPFAM" id="SSF51391">
    <property type="entry name" value="Thiamin phosphate synthase"/>
    <property type="match status" value="1"/>
</dbReference>
<proteinExistence type="predicted"/>
<reference evidence="3" key="1">
    <citation type="journal article" date="2011" name="J. Bacteriol.">
        <title>Genome sequences of eight morphologically diverse alphaproteobacteria.</title>
        <authorList>
            <consortium name="US DOE Joint Genome Institute"/>
            <person name="Brown P.J."/>
            <person name="Kysela D.T."/>
            <person name="Buechlein A."/>
            <person name="Hemmerich C."/>
            <person name="Brun Y.V."/>
        </authorList>
    </citation>
    <scope>NUCLEOTIDE SEQUENCE [LARGE SCALE GENOMIC DNA]</scope>
    <source>
        <strain evidence="3">ATCC 49814 / DSM 5838 / IFAM 1418</strain>
    </source>
</reference>
<dbReference type="KEGG" id="hba:Hbal_0011"/>
<dbReference type="GO" id="GO:0009228">
    <property type="term" value="P:thiamine biosynthetic process"/>
    <property type="evidence" value="ECO:0007669"/>
    <property type="project" value="UniProtKB-KW"/>
</dbReference>
<keyword evidence="3" id="KW-1185">Reference proteome</keyword>
<dbReference type="InterPro" id="IPR036206">
    <property type="entry name" value="ThiamineP_synth_sf"/>
</dbReference>
<dbReference type="Proteomes" id="UP000002745">
    <property type="component" value="Chromosome"/>
</dbReference>
<dbReference type="HOGENOM" id="CLU_018272_2_0_5"/>
<gene>
    <name evidence="2" type="ordered locus">Hbal_0011</name>
</gene>
<organism evidence="2 3">
    <name type="scientific">Hirschia baltica (strain ATCC 49814 / DSM 5838 / IFAM 1418)</name>
    <dbReference type="NCBI Taxonomy" id="582402"/>
    <lineage>
        <taxon>Bacteria</taxon>
        <taxon>Pseudomonadati</taxon>
        <taxon>Pseudomonadota</taxon>
        <taxon>Alphaproteobacteria</taxon>
        <taxon>Hyphomonadales</taxon>
        <taxon>Hyphomonadaceae</taxon>
        <taxon>Hirschia</taxon>
    </lineage>
</organism>
<dbReference type="AlphaFoldDB" id="C6XKB5"/>
<feature type="domain" description="Thiamine phosphate synthase/TenI" evidence="1">
    <location>
        <begin position="36"/>
        <end position="169"/>
    </location>
</feature>
<evidence type="ECO:0000259" key="1">
    <source>
        <dbReference type="Pfam" id="PF02581"/>
    </source>
</evidence>
<evidence type="ECO:0000313" key="3">
    <source>
        <dbReference type="Proteomes" id="UP000002745"/>
    </source>
</evidence>
<dbReference type="eggNOG" id="COG0352">
    <property type="taxonomic scope" value="Bacteria"/>
</dbReference>
<dbReference type="InterPro" id="IPR022998">
    <property type="entry name" value="ThiamineP_synth_TenI"/>
</dbReference>
<name>C6XKB5_HIRBI</name>
<dbReference type="CDD" id="cd00564">
    <property type="entry name" value="TMP_TenI"/>
    <property type="match status" value="1"/>
</dbReference>
<dbReference type="EMBL" id="CP001678">
    <property type="protein sequence ID" value="ACT57713.1"/>
    <property type="molecule type" value="Genomic_DNA"/>
</dbReference>
<evidence type="ECO:0000313" key="2">
    <source>
        <dbReference type="EMBL" id="ACT57713.1"/>
    </source>
</evidence>
<protein>
    <submittedName>
        <fullName evidence="2">Thiamine monophosphate synthase</fullName>
    </submittedName>
</protein>